<name>Q8N8T0_HUMAN</name>
<protein>
    <submittedName>
        <fullName evidence="2">cDNA FLJ38911 fis, clone NT2NE2007220</fullName>
    </submittedName>
</protein>
<organism evidence="2">
    <name type="scientific">Homo sapiens</name>
    <name type="common">Human</name>
    <dbReference type="NCBI Taxonomy" id="9606"/>
    <lineage>
        <taxon>Eukaryota</taxon>
        <taxon>Metazoa</taxon>
        <taxon>Chordata</taxon>
        <taxon>Craniata</taxon>
        <taxon>Vertebrata</taxon>
        <taxon>Euteleostomi</taxon>
        <taxon>Mammalia</taxon>
        <taxon>Eutheria</taxon>
        <taxon>Euarchontoglires</taxon>
        <taxon>Primates</taxon>
        <taxon>Haplorrhini</taxon>
        <taxon>Catarrhini</taxon>
        <taxon>Hominidae</taxon>
        <taxon>Homo</taxon>
    </lineage>
</organism>
<accession>Q8N8T0</accession>
<sequence length="253" mass="27446">MGTHPVGQTEGWMDGWTGWRPLPWGTHPAGWTEGRMDGWTGWRPLLWGTHPTGQTKDGWTAGQAGGPCHGHSPRGTDRRTDGRLDRLEAPSMGHSPRATDRRTDGRLDGPEAPAVDTHPAGQTEGRMDGWTGWRPLPWTLTPQDRQKDGWTAGQAGGPCRGRSPRSCWASVGSWEISTAVQCAGRAFVLSSQRPRLRLCCIWPPAGQAPSEEGLLRVCGSRRPSSVCDSHPPPTPAHFWEHLPGGFGGPSILP</sequence>
<evidence type="ECO:0000313" key="2">
    <source>
        <dbReference type="EMBL" id="BAC04733.1"/>
    </source>
</evidence>
<dbReference type="EMBL" id="AK096230">
    <property type="protein sequence ID" value="BAC04733.1"/>
    <property type="molecule type" value="mRNA"/>
</dbReference>
<feature type="compositionally biased region" description="Basic and acidic residues" evidence="1">
    <location>
        <begin position="74"/>
        <end position="88"/>
    </location>
</feature>
<feature type="region of interest" description="Disordered" evidence="1">
    <location>
        <begin position="51"/>
        <end position="130"/>
    </location>
</feature>
<reference evidence="2" key="1">
    <citation type="journal article" date="2004" name="Nat. Genet.">
        <title>Complete sequencing and characterization of 21,243 full-length human cDNAs.</title>
        <authorList>
            <person name="Ota T."/>
            <person name="Suzuki Y."/>
            <person name="Nishikawa T."/>
            <person name="Otsuki T."/>
            <person name="Sugiyama T."/>
            <person name="Irie R."/>
            <person name="Wakamatsu A."/>
            <person name="Hayashi K."/>
            <person name="Sato H."/>
            <person name="Nagai K."/>
            <person name="Kimura K."/>
            <person name="Makita H."/>
            <person name="Sekine M."/>
            <person name="Obayashi M."/>
            <person name="Nishi T."/>
            <person name="Shibahara T."/>
            <person name="Tanaka T."/>
            <person name="Ishii S."/>
            <person name="Yamamoto J."/>
            <person name="Saito K."/>
            <person name="Kawai Y."/>
            <person name="Isono Y."/>
            <person name="Nakamura Y."/>
            <person name="Nagahari K."/>
            <person name="Murakami K."/>
            <person name="Yasuda T."/>
            <person name="Iwayanagi T."/>
            <person name="Wagatsuma M."/>
            <person name="Shiratori A."/>
            <person name="Sudo H."/>
            <person name="Hosoiri T."/>
            <person name="Kaku Y."/>
            <person name="Kodaira H."/>
            <person name="Kondo H."/>
            <person name="Sugawara M."/>
            <person name="Takahashi M."/>
            <person name="Kanda K."/>
            <person name="Yokoi T."/>
            <person name="Furuya T."/>
            <person name="Kikkawa E."/>
            <person name="Omura Y."/>
            <person name="Abe K."/>
            <person name="Kamihara K."/>
            <person name="Katsuta N."/>
            <person name="Sato K."/>
            <person name="Tanikawa M."/>
            <person name="Yamazaki M."/>
            <person name="Ninomiya K."/>
            <person name="Ishibashi T."/>
            <person name="Yamashita H."/>
            <person name="Murakawa K."/>
            <person name="Fujimori K."/>
            <person name="Tanai H."/>
            <person name="Kimata M."/>
            <person name="Watanabe M."/>
            <person name="Hiraoka S."/>
            <person name="Chiba Y."/>
            <person name="Ishida S."/>
            <person name="Ono Y."/>
            <person name="Takiguchi S."/>
            <person name="Watanabe S."/>
            <person name="Yosida M."/>
            <person name="Hotuta T."/>
            <person name="Kusano J."/>
            <person name="Kanehori K."/>
            <person name="Takahashi-Fujii A."/>
            <person name="Hara H."/>
            <person name="Tanase T."/>
            <person name="Nomura Y."/>
            <person name="Togiya S."/>
            <person name="Komai F."/>
            <person name="Hara R."/>
            <person name="Takeuchi K."/>
            <person name="Arita M."/>
            <person name="Imose N."/>
            <person name="Musashino K."/>
            <person name="Yuuki H."/>
            <person name="Oshima A."/>
            <person name="Sasaki N."/>
            <person name="Aotsuka S."/>
            <person name="Yoshikawa Y."/>
            <person name="Matsunawa H."/>
            <person name="Ichihara T."/>
            <person name="Shiohata N."/>
            <person name="Sano S."/>
            <person name="Moriya S."/>
            <person name="Momiyama H."/>
            <person name="Satoh N."/>
            <person name="Takami S."/>
            <person name="Terashima Y."/>
            <person name="Suzuki O."/>
            <person name="Nakagawa S."/>
            <person name="Senoh A."/>
            <person name="Mizoguchi H."/>
            <person name="Goto Y."/>
            <person name="Shimizu F."/>
            <person name="Wakebe H."/>
            <person name="Hishigaki H."/>
            <person name="Watanabe T."/>
            <person name="Sugiyama A."/>
            <person name="Takemoto M."/>
            <person name="Kawakami B."/>
            <person name="Yamazaki M."/>
            <person name="Watanabe K."/>
            <person name="Kumagai A."/>
            <person name="Itakura S."/>
            <person name="Fukuzumi Y."/>
            <person name="Fujimori Y."/>
            <person name="Komiyama M."/>
            <person name="Tashiro H."/>
            <person name="Tanigami A."/>
            <person name="Fujiwara T."/>
            <person name="Ono T."/>
            <person name="Yamada K."/>
            <person name="Fujii Y."/>
            <person name="Ozaki K."/>
            <person name="Hirao M."/>
            <person name="Ohmori Y."/>
            <person name="Kawabata A."/>
            <person name="Hikiji T."/>
            <person name="Kobatake N."/>
            <person name="Inagaki H."/>
            <person name="Ikema Y."/>
            <person name="Okamoto S."/>
            <person name="Okitani R."/>
            <person name="Kawakami T."/>
            <person name="Noguchi S."/>
            <person name="Itoh T."/>
            <person name="Shigeta K."/>
            <person name="Senba T."/>
            <person name="Matsumura K."/>
            <person name="Nakajima Y."/>
            <person name="Mizuno T."/>
            <person name="Morinaga M."/>
            <person name="Sasaki M."/>
            <person name="Togashi T."/>
            <person name="Oyama M."/>
            <person name="Hata H."/>
            <person name="Watanabe M."/>
            <person name="Komatsu T."/>
            <person name="Mizushima-Sugano J."/>
            <person name="Satoh T."/>
            <person name="Shirai Y."/>
            <person name="Takahashi Y."/>
            <person name="Nakagawa K."/>
            <person name="Okumura K."/>
            <person name="Nagase T."/>
            <person name="Nomura N."/>
            <person name="Kikuchi H."/>
            <person name="Masuho Y."/>
            <person name="Yamashita R."/>
            <person name="Nakai K."/>
            <person name="Yada T."/>
            <person name="Nakamura Y."/>
            <person name="Ohara O."/>
            <person name="Isogai T."/>
            <person name="Sugano S."/>
        </authorList>
    </citation>
    <scope>NUCLEOTIDE SEQUENCE</scope>
</reference>
<dbReference type="GeneID" id="124903061"/>
<feature type="compositionally biased region" description="Basic and acidic residues" evidence="1">
    <location>
        <begin position="97"/>
        <end position="109"/>
    </location>
</feature>
<proteinExistence type="evidence at transcript level"/>
<dbReference type="RefSeq" id="XP_047285924.1">
    <property type="nucleotide sequence ID" value="XM_047429968.1"/>
</dbReference>
<dbReference type="AlphaFoldDB" id="Q8N8T0"/>
<evidence type="ECO:0000256" key="1">
    <source>
        <dbReference type="SAM" id="MobiDB-lite"/>
    </source>
</evidence>
<dbReference type="KEGG" id="hsa:124903061"/>